<keyword evidence="5 7" id="KW-0456">Lyase</keyword>
<name>A0AAU7XGR8_9HYPH</name>
<evidence type="ECO:0000256" key="7">
    <source>
        <dbReference type="HAMAP-Rule" id="MF_02065"/>
    </source>
</evidence>
<dbReference type="NCBIfam" id="TIGR00247">
    <property type="entry name" value="endolytic transglycosylase MltG"/>
    <property type="match status" value="1"/>
</dbReference>
<reference evidence="9" key="1">
    <citation type="submission" date="2024-06" db="EMBL/GenBank/DDBJ databases">
        <title>Methylostella associata gen. nov., sp. nov., a novel Ancalomicrobiaceae-affiliated facultatively methylotrophic bacteria that feed on methanotrophs of the genus Methylococcus.</title>
        <authorList>
            <person name="Saltykova V."/>
            <person name="Danilova O.V."/>
            <person name="Oshkin I.Y."/>
            <person name="Belova S.E."/>
            <person name="Pimenov N.V."/>
            <person name="Dedysh S.N."/>
        </authorList>
    </citation>
    <scope>NUCLEOTIDE SEQUENCE</scope>
    <source>
        <strain evidence="9">S20</strain>
    </source>
</reference>
<dbReference type="InterPro" id="IPR003770">
    <property type="entry name" value="MLTG-like"/>
</dbReference>
<keyword evidence="1 7" id="KW-1003">Cell membrane</keyword>
<dbReference type="Gene3D" id="3.30.1490.480">
    <property type="entry name" value="Endolytic murein transglycosylase"/>
    <property type="match status" value="1"/>
</dbReference>
<evidence type="ECO:0000256" key="8">
    <source>
        <dbReference type="SAM" id="MobiDB-lite"/>
    </source>
</evidence>
<evidence type="ECO:0000313" key="9">
    <source>
        <dbReference type="EMBL" id="XBY46648.1"/>
    </source>
</evidence>
<comment type="similarity">
    <text evidence="7">Belongs to the transglycosylase MltG family.</text>
</comment>
<feature type="transmembrane region" description="Helical" evidence="7">
    <location>
        <begin position="90"/>
        <end position="114"/>
    </location>
</feature>
<evidence type="ECO:0000256" key="4">
    <source>
        <dbReference type="ARBA" id="ARBA00023136"/>
    </source>
</evidence>
<accession>A0AAU7XGR8</accession>
<keyword evidence="4 7" id="KW-0472">Membrane</keyword>
<dbReference type="EMBL" id="CP158568">
    <property type="protein sequence ID" value="XBY46648.1"/>
    <property type="molecule type" value="Genomic_DNA"/>
</dbReference>
<dbReference type="AlphaFoldDB" id="A0AAU7XGR8"/>
<keyword evidence="2 7" id="KW-0812">Transmembrane</keyword>
<comment type="catalytic activity">
    <reaction evidence="7">
        <text>a peptidoglycan chain = a peptidoglycan chain with N-acetyl-1,6-anhydromuramyl-[peptide] at the reducing end + a peptidoglycan chain with N-acetylglucosamine at the non-reducing end.</text>
        <dbReference type="EC" id="4.2.2.29"/>
    </reaction>
</comment>
<feature type="compositionally biased region" description="Low complexity" evidence="8">
    <location>
        <begin position="419"/>
        <end position="440"/>
    </location>
</feature>
<dbReference type="CDD" id="cd08010">
    <property type="entry name" value="MltG_like"/>
    <property type="match status" value="1"/>
</dbReference>
<dbReference type="GO" id="GO:0005886">
    <property type="term" value="C:plasma membrane"/>
    <property type="evidence" value="ECO:0007669"/>
    <property type="project" value="UniProtKB-SubCell"/>
</dbReference>
<feature type="compositionally biased region" description="Low complexity" evidence="8">
    <location>
        <begin position="58"/>
        <end position="71"/>
    </location>
</feature>
<dbReference type="GO" id="GO:0009252">
    <property type="term" value="P:peptidoglycan biosynthetic process"/>
    <property type="evidence" value="ECO:0007669"/>
    <property type="project" value="UniProtKB-UniRule"/>
</dbReference>
<dbReference type="EC" id="4.2.2.29" evidence="7"/>
<dbReference type="PANTHER" id="PTHR30518:SF2">
    <property type="entry name" value="ENDOLYTIC MUREIN TRANSGLYCOSYLASE"/>
    <property type="match status" value="1"/>
</dbReference>
<comment type="function">
    <text evidence="7">Functions as a peptidoglycan terminase that cleaves nascent peptidoglycan strands endolytically to terminate their elongation.</text>
</comment>
<keyword evidence="3 7" id="KW-1133">Transmembrane helix</keyword>
<comment type="subcellular location">
    <subcellularLocation>
        <location evidence="7">Cell inner membrane</location>
        <topology evidence="7">Single-pass membrane protein</topology>
    </subcellularLocation>
</comment>
<evidence type="ECO:0000256" key="6">
    <source>
        <dbReference type="ARBA" id="ARBA00023316"/>
    </source>
</evidence>
<gene>
    <name evidence="7 9" type="primary">mltG</name>
    <name evidence="9" type="ORF">ABS361_10780</name>
</gene>
<feature type="region of interest" description="Disordered" evidence="8">
    <location>
        <begin position="1"/>
        <end position="83"/>
    </location>
</feature>
<dbReference type="KEGG" id="mflg:ABS361_10780"/>
<protein>
    <recommendedName>
        <fullName evidence="7">Endolytic murein transglycosylase</fullName>
        <ecNumber evidence="7">4.2.2.29</ecNumber>
    </recommendedName>
    <alternativeName>
        <fullName evidence="7">Peptidoglycan lytic transglycosylase</fullName>
    </alternativeName>
    <alternativeName>
        <fullName evidence="7">Peptidoglycan polymerization terminase</fullName>
    </alternativeName>
</protein>
<dbReference type="GO" id="GO:0071555">
    <property type="term" value="P:cell wall organization"/>
    <property type="evidence" value="ECO:0007669"/>
    <property type="project" value="UniProtKB-KW"/>
</dbReference>
<organism evidence="9">
    <name type="scientific">Methyloraptor flagellatus</name>
    <dbReference type="NCBI Taxonomy" id="3162530"/>
    <lineage>
        <taxon>Bacteria</taxon>
        <taxon>Pseudomonadati</taxon>
        <taxon>Pseudomonadota</taxon>
        <taxon>Alphaproteobacteria</taxon>
        <taxon>Hyphomicrobiales</taxon>
        <taxon>Ancalomicrobiaceae</taxon>
        <taxon>Methyloraptor</taxon>
    </lineage>
</organism>
<dbReference type="HAMAP" id="MF_02065">
    <property type="entry name" value="MltG"/>
    <property type="match status" value="1"/>
</dbReference>
<keyword evidence="7" id="KW-0997">Cell inner membrane</keyword>
<dbReference type="Gene3D" id="3.30.160.60">
    <property type="entry name" value="Classic Zinc Finger"/>
    <property type="match status" value="1"/>
</dbReference>
<keyword evidence="6 7" id="KW-0961">Cell wall biogenesis/degradation</keyword>
<dbReference type="Pfam" id="PF02618">
    <property type="entry name" value="YceG"/>
    <property type="match status" value="1"/>
</dbReference>
<evidence type="ECO:0000256" key="5">
    <source>
        <dbReference type="ARBA" id="ARBA00023239"/>
    </source>
</evidence>
<dbReference type="PANTHER" id="PTHR30518">
    <property type="entry name" value="ENDOLYTIC MUREIN TRANSGLYCOSYLASE"/>
    <property type="match status" value="1"/>
</dbReference>
<feature type="site" description="Important for catalytic activity" evidence="7">
    <location>
        <position position="292"/>
    </location>
</feature>
<sequence length="471" mass="50524">MTPADSDQPNDLRPETDAAATPPSVGSPQGTGASSAAAAPDVAPPPPREPFQPREAPRAAPKSPRAAIEPTAVPPPPPRRRRSKAARNPIVVFLNGAMSLLTFIAVVAVIAAVYGKNRFEQPGPLTETKVVLISKGSTIDTIGDTLQKAGVVSEAWIFALGTKLLSLTGQMKAGEYEFHPGVSMAEVAEIMVEGRSVQHTVTFPEGWSSEQVVARLNDEQMLATRITAIPEEGSLLPETYKFTRGDTKISVLEKMRREQDRRLAEIWKARAEGLPLATPRDLVILASIVEKETAKPEERARIAAVFVNRLRKNMRLETDPTVLYGLYGGKAWVEGRTITRSDLAAPNPYNTYRINGLPPGPIANPGRAAMEAVANPAKTNELFFVADGTGGHVFAETLDEHNKNVQRWRQIEQQRRSDAPAPGATTAPAGSATAPIAPTPLRQNRSGATPQPASPSQNPATPAGQFPAKIN</sequence>
<evidence type="ECO:0000256" key="3">
    <source>
        <dbReference type="ARBA" id="ARBA00022989"/>
    </source>
</evidence>
<evidence type="ECO:0000256" key="1">
    <source>
        <dbReference type="ARBA" id="ARBA00022475"/>
    </source>
</evidence>
<feature type="region of interest" description="Disordered" evidence="8">
    <location>
        <begin position="412"/>
        <end position="471"/>
    </location>
</feature>
<evidence type="ECO:0000256" key="2">
    <source>
        <dbReference type="ARBA" id="ARBA00022692"/>
    </source>
</evidence>
<feature type="compositionally biased region" description="Polar residues" evidence="8">
    <location>
        <begin position="441"/>
        <end position="460"/>
    </location>
</feature>
<dbReference type="RefSeq" id="WP_407051740.1">
    <property type="nucleotide sequence ID" value="NZ_CP158568.1"/>
</dbReference>
<proteinExistence type="inferred from homology"/>
<feature type="compositionally biased region" description="Low complexity" evidence="8">
    <location>
        <begin position="26"/>
        <end position="41"/>
    </location>
</feature>
<dbReference type="GO" id="GO:0008932">
    <property type="term" value="F:lytic endotransglycosylase activity"/>
    <property type="evidence" value="ECO:0007669"/>
    <property type="project" value="UniProtKB-UniRule"/>
</dbReference>